<evidence type="ECO:0000256" key="7">
    <source>
        <dbReference type="RuleBase" id="RU363032"/>
    </source>
</evidence>
<evidence type="ECO:0000259" key="9">
    <source>
        <dbReference type="PROSITE" id="PS50928"/>
    </source>
</evidence>
<evidence type="ECO:0000256" key="5">
    <source>
        <dbReference type="ARBA" id="ARBA00022989"/>
    </source>
</evidence>
<proteinExistence type="inferred from homology"/>
<dbReference type="GO" id="GO:0055085">
    <property type="term" value="P:transmembrane transport"/>
    <property type="evidence" value="ECO:0007669"/>
    <property type="project" value="InterPro"/>
</dbReference>
<feature type="transmembrane region" description="Helical" evidence="7">
    <location>
        <begin position="224"/>
        <end position="241"/>
    </location>
</feature>
<dbReference type="Gene3D" id="1.10.3720.10">
    <property type="entry name" value="MetI-like"/>
    <property type="match status" value="1"/>
</dbReference>
<evidence type="ECO:0000256" key="1">
    <source>
        <dbReference type="ARBA" id="ARBA00004651"/>
    </source>
</evidence>
<keyword evidence="11" id="KW-1185">Reference proteome</keyword>
<evidence type="ECO:0000256" key="6">
    <source>
        <dbReference type="ARBA" id="ARBA00023136"/>
    </source>
</evidence>
<dbReference type="GO" id="GO:0005886">
    <property type="term" value="C:plasma membrane"/>
    <property type="evidence" value="ECO:0007669"/>
    <property type="project" value="UniProtKB-SubCell"/>
</dbReference>
<evidence type="ECO:0000313" key="11">
    <source>
        <dbReference type="Proteomes" id="UP000234789"/>
    </source>
</evidence>
<dbReference type="AlphaFoldDB" id="A0A2N5N018"/>
<comment type="similarity">
    <text evidence="7">Belongs to the binding-protein-dependent transport system permease family.</text>
</comment>
<gene>
    <name evidence="10" type="ORF">B8V81_2111</name>
</gene>
<evidence type="ECO:0000256" key="2">
    <source>
        <dbReference type="ARBA" id="ARBA00022448"/>
    </source>
</evidence>
<dbReference type="PANTHER" id="PTHR43386">
    <property type="entry name" value="OLIGOPEPTIDE TRANSPORT SYSTEM PERMEASE PROTEIN APPC"/>
    <property type="match status" value="1"/>
</dbReference>
<dbReference type="Pfam" id="PF12911">
    <property type="entry name" value="OppC_N"/>
    <property type="match status" value="1"/>
</dbReference>
<comment type="subcellular location">
    <subcellularLocation>
        <location evidence="1 7">Cell membrane</location>
        <topology evidence="1 7">Multi-pass membrane protein</topology>
    </subcellularLocation>
</comment>
<feature type="compositionally biased region" description="Gly residues" evidence="8">
    <location>
        <begin position="66"/>
        <end position="75"/>
    </location>
</feature>
<dbReference type="CDD" id="cd06261">
    <property type="entry name" value="TM_PBP2"/>
    <property type="match status" value="1"/>
</dbReference>
<evidence type="ECO:0000256" key="4">
    <source>
        <dbReference type="ARBA" id="ARBA00022692"/>
    </source>
</evidence>
<sequence>MNLFRRYFSVGRGRGPAMPGTAGPVLSGAGRGQSGPAKPEPGPGVLEAAASGPLGPYRDASRLPGAGPGQEGPGSAGPAAEIGAVPGRMFLQRFRRHKLGVAGAIALGVMALAALLAPLIAPYDPNAVTDSFGEGPSLRHWLGTDPIGRDMLSRLIYAARVSLAAGLGAMAIAAAIGTLLGLIAGYAGGWIDNVIMRVTDIFMAFPYLMLILVVASLVGPGLTNIILILGLLGWPAVARLVRGNVLAIKQADYVTAAVALGLSRTRILLRHILPNTVAPILIYATSGVAGAILDEAALSFLGLGVQPPDASWGNMLASAQSLTVLTSQPWLWVPPGVAIIVTVLAVNFVGDALRDALDPRNRH</sequence>
<evidence type="ECO:0000313" key="10">
    <source>
        <dbReference type="EMBL" id="PLT43680.1"/>
    </source>
</evidence>
<dbReference type="PROSITE" id="PS50928">
    <property type="entry name" value="ABC_TM1"/>
    <property type="match status" value="1"/>
</dbReference>
<dbReference type="SUPFAM" id="SSF161098">
    <property type="entry name" value="MetI-like"/>
    <property type="match status" value="1"/>
</dbReference>
<feature type="transmembrane region" description="Helical" evidence="7">
    <location>
        <begin position="99"/>
        <end position="121"/>
    </location>
</feature>
<dbReference type="InterPro" id="IPR035906">
    <property type="entry name" value="MetI-like_sf"/>
</dbReference>
<dbReference type="NCBIfam" id="NF045476">
    <property type="entry name" value="Opp4C"/>
    <property type="match status" value="1"/>
</dbReference>
<keyword evidence="4 7" id="KW-0812">Transmembrane</keyword>
<protein>
    <submittedName>
        <fullName evidence="10">Dipeptide transport system permease protein DppC</fullName>
    </submittedName>
</protein>
<feature type="transmembrane region" description="Helical" evidence="7">
    <location>
        <begin position="198"/>
        <end position="218"/>
    </location>
</feature>
<dbReference type="Pfam" id="PF00528">
    <property type="entry name" value="BPD_transp_1"/>
    <property type="match status" value="1"/>
</dbReference>
<dbReference type="InterPro" id="IPR000515">
    <property type="entry name" value="MetI-like"/>
</dbReference>
<name>A0A2N5N018_9BACL</name>
<keyword evidence="3" id="KW-1003">Cell membrane</keyword>
<dbReference type="InterPro" id="IPR053523">
    <property type="entry name" value="Oligopeptide_permease_AppC"/>
</dbReference>
<accession>A0A2N5N018</accession>
<dbReference type="RefSeq" id="WP_228551222.1">
    <property type="nucleotide sequence ID" value="NZ_NFEZ01000004.1"/>
</dbReference>
<keyword evidence="6 7" id="KW-0472">Membrane</keyword>
<evidence type="ECO:0000256" key="3">
    <source>
        <dbReference type="ARBA" id="ARBA00022475"/>
    </source>
</evidence>
<feature type="transmembrane region" description="Helical" evidence="7">
    <location>
        <begin position="330"/>
        <end position="353"/>
    </location>
</feature>
<feature type="transmembrane region" description="Helical" evidence="7">
    <location>
        <begin position="161"/>
        <end position="186"/>
    </location>
</feature>
<feature type="region of interest" description="Disordered" evidence="8">
    <location>
        <begin position="13"/>
        <end position="79"/>
    </location>
</feature>
<evidence type="ECO:0000256" key="8">
    <source>
        <dbReference type="SAM" id="MobiDB-lite"/>
    </source>
</evidence>
<keyword evidence="2 7" id="KW-0813">Transport</keyword>
<organism evidence="10 11">
    <name type="scientific">Paenibacillus pasadenensis</name>
    <dbReference type="NCBI Taxonomy" id="217090"/>
    <lineage>
        <taxon>Bacteria</taxon>
        <taxon>Bacillati</taxon>
        <taxon>Bacillota</taxon>
        <taxon>Bacilli</taxon>
        <taxon>Bacillales</taxon>
        <taxon>Paenibacillaceae</taxon>
        <taxon>Paenibacillus</taxon>
    </lineage>
</organism>
<comment type="caution">
    <text evidence="10">The sequence shown here is derived from an EMBL/GenBank/DDBJ whole genome shotgun (WGS) entry which is preliminary data.</text>
</comment>
<feature type="transmembrane region" description="Helical" evidence="7">
    <location>
        <begin position="272"/>
        <end position="293"/>
    </location>
</feature>
<dbReference type="EMBL" id="NFEZ01000004">
    <property type="protein sequence ID" value="PLT43680.1"/>
    <property type="molecule type" value="Genomic_DNA"/>
</dbReference>
<dbReference type="PANTHER" id="PTHR43386:SF1">
    <property type="entry name" value="D,D-DIPEPTIDE TRANSPORT SYSTEM PERMEASE PROTEIN DDPC-RELATED"/>
    <property type="match status" value="1"/>
</dbReference>
<reference evidence="10 11" key="1">
    <citation type="submission" date="2017-05" db="EMBL/GenBank/DDBJ databases">
        <title>Functional genome analysis of Paenibacillus pasadenensis strain R16: insights on endophytic life style and antifungal activity.</title>
        <authorList>
            <person name="Passera A."/>
            <person name="Marcolungo L."/>
            <person name="Casati P."/>
            <person name="Brasca M."/>
            <person name="Quaglino F."/>
            <person name="Delledonne M."/>
        </authorList>
    </citation>
    <scope>NUCLEOTIDE SEQUENCE [LARGE SCALE GENOMIC DNA]</scope>
    <source>
        <strain evidence="10 11">R16</strain>
    </source>
</reference>
<dbReference type="InterPro" id="IPR050366">
    <property type="entry name" value="BP-dependent_transpt_permease"/>
</dbReference>
<dbReference type="Proteomes" id="UP000234789">
    <property type="component" value="Unassembled WGS sequence"/>
</dbReference>
<keyword evidence="5 7" id="KW-1133">Transmembrane helix</keyword>
<feature type="domain" description="ABC transmembrane type-1" evidence="9">
    <location>
        <begin position="159"/>
        <end position="350"/>
    </location>
</feature>
<dbReference type="InterPro" id="IPR025966">
    <property type="entry name" value="OppC_N"/>
</dbReference>